<evidence type="ECO:0000313" key="2">
    <source>
        <dbReference type="WBParaSite" id="ES5_v2.g22287.t1"/>
    </source>
</evidence>
<dbReference type="WBParaSite" id="ES5_v2.g22287.t1">
    <property type="protein sequence ID" value="ES5_v2.g22287.t1"/>
    <property type="gene ID" value="ES5_v2.g22287"/>
</dbReference>
<protein>
    <submittedName>
        <fullName evidence="2">RRM domain-containing protein</fullName>
    </submittedName>
</protein>
<reference evidence="2" key="1">
    <citation type="submission" date="2022-11" db="UniProtKB">
        <authorList>
            <consortium name="WormBaseParasite"/>
        </authorList>
    </citation>
    <scope>IDENTIFICATION</scope>
</reference>
<evidence type="ECO:0000313" key="1">
    <source>
        <dbReference type="Proteomes" id="UP000887579"/>
    </source>
</evidence>
<sequence length="699" mass="76844">MQFKASQRLRNPNEENLNVNETNNITATPLEQSNEAANVAILQRHPSDLRQIANPSNVVQPNCPQTVVEQQIPQQQQSDHSESVDSQRTTGSRLCLIQPKMSDPSPVSEISQDATGNTTPKEDPPVAATAEEEMEQEQVQPQVIPIVHPAVAVIPLRGSAMPVLPQHGKVYIGPGAKKEAQVLGLGLSSLHRSERSDLDRAKRFAMDQSIKYLMQKQQTAHQENQQKVAMYAQALSLMARVYVGSISFEIREDQLRETFGEYGPIKSVNMSFDASTGHHKGYAFLEYEIPEAALLAQEAMNGLMMGGRNIKVERGRVQLQLGRPQTMPQAQPIIDMIMTEARKYHRIYVASVHEDLNESDLRTVFSSFGNIIKCQLAKSTSGKHRGFGYIEFDTPRAAAEAIAGMNMFDLGGKLMRVGKCITPPEALSYIVPNTQTQLPTAAAMAAAAITARIQAQEAAGVSNPSSKSGIKPPPSPELSPIRDHRRRRSPPKERERRKAKSPLKITGDSAATHVNGTTSNGKPTSTRFGERSAIAPPPSIIDPLARGPSSPKPISIPTPKHRPTFAPAATVEVVEKPKAQKPKDILSRIKIQPTLKPGVKAQFAPVTTAGAISDQIHQAGQENDEQPLSAMEIGEIRGNDARHLLMRKLMRNEHTRVMLLKKMVYPEEVDDFLKDEVKEECEKHGPVKDVTIVQVRGEV</sequence>
<dbReference type="Proteomes" id="UP000887579">
    <property type="component" value="Unplaced"/>
</dbReference>
<proteinExistence type="predicted"/>
<accession>A0AC34FYM8</accession>
<organism evidence="1 2">
    <name type="scientific">Panagrolaimus sp. ES5</name>
    <dbReference type="NCBI Taxonomy" id="591445"/>
    <lineage>
        <taxon>Eukaryota</taxon>
        <taxon>Metazoa</taxon>
        <taxon>Ecdysozoa</taxon>
        <taxon>Nematoda</taxon>
        <taxon>Chromadorea</taxon>
        <taxon>Rhabditida</taxon>
        <taxon>Tylenchina</taxon>
        <taxon>Panagrolaimomorpha</taxon>
        <taxon>Panagrolaimoidea</taxon>
        <taxon>Panagrolaimidae</taxon>
        <taxon>Panagrolaimus</taxon>
    </lineage>
</organism>
<name>A0AC34FYM8_9BILA</name>